<evidence type="ECO:0000313" key="3">
    <source>
        <dbReference type="Proteomes" id="UP000636709"/>
    </source>
</evidence>
<name>A0A835EF40_9POAL</name>
<reference evidence="2" key="1">
    <citation type="submission" date="2020-07" db="EMBL/GenBank/DDBJ databases">
        <title>Genome sequence and genetic diversity analysis of an under-domesticated orphan crop, white fonio (Digitaria exilis).</title>
        <authorList>
            <person name="Bennetzen J.L."/>
            <person name="Chen S."/>
            <person name="Ma X."/>
            <person name="Wang X."/>
            <person name="Yssel A.E.J."/>
            <person name="Chaluvadi S.R."/>
            <person name="Johnson M."/>
            <person name="Gangashetty P."/>
            <person name="Hamidou F."/>
            <person name="Sanogo M.D."/>
            <person name="Zwaenepoel A."/>
            <person name="Wallace J."/>
            <person name="Van De Peer Y."/>
            <person name="Van Deynze A."/>
        </authorList>
    </citation>
    <scope>NUCLEOTIDE SEQUENCE</scope>
    <source>
        <tissue evidence="2">Leaves</tissue>
    </source>
</reference>
<feature type="region of interest" description="Disordered" evidence="1">
    <location>
        <begin position="403"/>
        <end position="434"/>
    </location>
</feature>
<evidence type="ECO:0000256" key="1">
    <source>
        <dbReference type="SAM" id="MobiDB-lite"/>
    </source>
</evidence>
<protein>
    <submittedName>
        <fullName evidence="2">Uncharacterized protein</fullName>
    </submittedName>
</protein>
<feature type="region of interest" description="Disordered" evidence="1">
    <location>
        <begin position="1"/>
        <end position="64"/>
    </location>
</feature>
<comment type="caution">
    <text evidence="2">The sequence shown here is derived from an EMBL/GenBank/DDBJ whole genome shotgun (WGS) entry which is preliminary data.</text>
</comment>
<feature type="region of interest" description="Disordered" evidence="1">
    <location>
        <begin position="457"/>
        <end position="493"/>
    </location>
</feature>
<organism evidence="2 3">
    <name type="scientific">Digitaria exilis</name>
    <dbReference type="NCBI Taxonomy" id="1010633"/>
    <lineage>
        <taxon>Eukaryota</taxon>
        <taxon>Viridiplantae</taxon>
        <taxon>Streptophyta</taxon>
        <taxon>Embryophyta</taxon>
        <taxon>Tracheophyta</taxon>
        <taxon>Spermatophyta</taxon>
        <taxon>Magnoliopsida</taxon>
        <taxon>Liliopsida</taxon>
        <taxon>Poales</taxon>
        <taxon>Poaceae</taxon>
        <taxon>PACMAD clade</taxon>
        <taxon>Panicoideae</taxon>
        <taxon>Panicodae</taxon>
        <taxon>Paniceae</taxon>
        <taxon>Anthephorinae</taxon>
        <taxon>Digitaria</taxon>
    </lineage>
</organism>
<feature type="compositionally biased region" description="Basic residues" evidence="1">
    <location>
        <begin position="38"/>
        <end position="58"/>
    </location>
</feature>
<dbReference type="EMBL" id="JACEFO010002125">
    <property type="protein sequence ID" value="KAF8679037.1"/>
    <property type="molecule type" value="Genomic_DNA"/>
</dbReference>
<dbReference type="PANTHER" id="PTHR33052">
    <property type="entry name" value="DUF4228 DOMAIN PROTEIN-RELATED"/>
    <property type="match status" value="1"/>
</dbReference>
<feature type="region of interest" description="Disordered" evidence="1">
    <location>
        <begin position="81"/>
        <end position="100"/>
    </location>
</feature>
<sequence>MDDGTSQARRVPARAGLASTPMPASPVVSLPIHSYQRNGRHPRRHGSCRQARPNRHPPSHAARSPPICVCSAARFGANAQEIKPPRPGQFARESTGRRNDAAKVTAAAGRLTNHRRCHGGRVLVNRHPARCKLIQFACRLDVRSFTGGERRVVPAMAEGLLRWWLSARQRWHRRRRRGRRTAPRLVMWGGEARCAEPGKLAGEIMVEHAGRVVCRADAFTIGRPVPVLDIEDRLEPGVTYLVVPVDRLPCAATDGLVTAASLAALSSHSSASGNGKASSSSAPAAAALAGSGRSPFEYVKDEDGRTVIRVTEEFIVRAVAGGGGGGGGGGYGALCSTPELRKHYEQLVGAARGRAWSPGLDTIKERKGRRLVDVVSPGRLSPRLLLPPIAFFSLVGQQRRSPVVDARATRKPSSTPLSLPLLKPSSRPPQTLAPFPPVAATTIVAFETRLDLTNSFSSTHPSFPAAQSPPPLLQRRRSRRPAPTPADAPFPTSICSIQGTKRMLLVVVVLTGHFPLAETSPLARNRRSKSPPSAIDHELCLIRGVLLSVAAVLMTVEPEAEGEPEENVVDTEENQGKQLSMVDGSDPEWQDVTLLASPSPIPTLINLPTFTPWLLAGTVVALATHDAHA</sequence>
<gene>
    <name evidence="2" type="ORF">HU200_045790</name>
</gene>
<feature type="compositionally biased region" description="Low complexity" evidence="1">
    <location>
        <begin position="411"/>
        <end position="429"/>
    </location>
</feature>
<dbReference type="Pfam" id="PF14009">
    <property type="entry name" value="PADRE"/>
    <property type="match status" value="1"/>
</dbReference>
<proteinExistence type="predicted"/>
<dbReference type="OrthoDB" id="1899115at2759"/>
<evidence type="ECO:0000313" key="2">
    <source>
        <dbReference type="EMBL" id="KAF8679037.1"/>
    </source>
</evidence>
<keyword evidence="3" id="KW-1185">Reference proteome</keyword>
<dbReference type="AlphaFoldDB" id="A0A835EF40"/>
<dbReference type="InterPro" id="IPR025322">
    <property type="entry name" value="PADRE_dom"/>
</dbReference>
<accession>A0A835EF40</accession>
<dbReference type="Proteomes" id="UP000636709">
    <property type="component" value="Unassembled WGS sequence"/>
</dbReference>